<evidence type="ECO:0000313" key="2">
    <source>
        <dbReference type="EMBL" id="KAL3534239.1"/>
    </source>
</evidence>
<dbReference type="Pfam" id="PF14223">
    <property type="entry name" value="Retrotran_gag_2"/>
    <property type="match status" value="1"/>
</dbReference>
<evidence type="ECO:0000313" key="3">
    <source>
        <dbReference type="Proteomes" id="UP001630127"/>
    </source>
</evidence>
<sequence>MANQNDGISVSIFFGEHYDHWCVKIKTIFKSKELWEYVEEGYEEPDSTTDMNDQQLRSLKEHRKKDAKALSYIQQGVSPDIFSRIMGADHAKEAWEILQKEFEGNVKVKNVTLQTLRRELENLKMSDSETVQDYYTKITKIVNEMKIFGEQISDSGIVEKVLVSLPPKFDSMVSIIEEIKDITSLSVQELMGSLKAHEKRIARHAEKSIESVFQSKVNFSPNNNKGEQSSSNNQRGGHTQRGGRRGRG</sequence>
<feature type="region of interest" description="Disordered" evidence="1">
    <location>
        <begin position="212"/>
        <end position="248"/>
    </location>
</feature>
<dbReference type="EMBL" id="JBJUIK010000002">
    <property type="protein sequence ID" value="KAL3534239.1"/>
    <property type="molecule type" value="Genomic_DNA"/>
</dbReference>
<organism evidence="2 3">
    <name type="scientific">Cinchona calisaya</name>
    <dbReference type="NCBI Taxonomy" id="153742"/>
    <lineage>
        <taxon>Eukaryota</taxon>
        <taxon>Viridiplantae</taxon>
        <taxon>Streptophyta</taxon>
        <taxon>Embryophyta</taxon>
        <taxon>Tracheophyta</taxon>
        <taxon>Spermatophyta</taxon>
        <taxon>Magnoliopsida</taxon>
        <taxon>eudicotyledons</taxon>
        <taxon>Gunneridae</taxon>
        <taxon>Pentapetalae</taxon>
        <taxon>asterids</taxon>
        <taxon>lamiids</taxon>
        <taxon>Gentianales</taxon>
        <taxon>Rubiaceae</taxon>
        <taxon>Cinchonoideae</taxon>
        <taxon>Cinchoneae</taxon>
        <taxon>Cinchona</taxon>
    </lineage>
</organism>
<dbReference type="AlphaFoldDB" id="A0ABD3ASQ3"/>
<reference evidence="2 3" key="1">
    <citation type="submission" date="2024-11" db="EMBL/GenBank/DDBJ databases">
        <title>A near-complete genome assembly of Cinchona calisaya.</title>
        <authorList>
            <person name="Lian D.C."/>
            <person name="Zhao X.W."/>
            <person name="Wei L."/>
        </authorList>
    </citation>
    <scope>NUCLEOTIDE SEQUENCE [LARGE SCALE GENOMIC DNA]</scope>
    <source>
        <tissue evidence="2">Nenye</tissue>
    </source>
</reference>
<accession>A0ABD3ASQ3</accession>
<evidence type="ECO:0000256" key="1">
    <source>
        <dbReference type="SAM" id="MobiDB-lite"/>
    </source>
</evidence>
<name>A0ABD3ASQ3_9GENT</name>
<dbReference type="Proteomes" id="UP001630127">
    <property type="component" value="Unassembled WGS sequence"/>
</dbReference>
<comment type="caution">
    <text evidence="2">The sequence shown here is derived from an EMBL/GenBank/DDBJ whole genome shotgun (WGS) entry which is preliminary data.</text>
</comment>
<feature type="compositionally biased region" description="Polar residues" evidence="1">
    <location>
        <begin position="212"/>
        <end position="234"/>
    </location>
</feature>
<gene>
    <name evidence="2" type="ORF">ACH5RR_002700</name>
</gene>
<keyword evidence="3" id="KW-1185">Reference proteome</keyword>
<dbReference type="PANTHER" id="PTHR35317:SF35">
    <property type="entry name" value="DUF4219 DOMAIN-CONTAINING PROTEIN"/>
    <property type="match status" value="1"/>
</dbReference>
<protein>
    <recommendedName>
        <fullName evidence="4">DUF4219 domain-containing protein</fullName>
    </recommendedName>
</protein>
<dbReference type="PANTHER" id="PTHR35317">
    <property type="entry name" value="OS04G0629600 PROTEIN"/>
    <property type="match status" value="1"/>
</dbReference>
<proteinExistence type="predicted"/>
<evidence type="ECO:0008006" key="4">
    <source>
        <dbReference type="Google" id="ProtNLM"/>
    </source>
</evidence>